<evidence type="ECO:0000313" key="1">
    <source>
        <dbReference type="EMBL" id="QDT91033.1"/>
    </source>
</evidence>
<sequence length="46" mass="5106">MITRIVALLLCMIGITDLCLADGFVPGRKYFVNNSYTPRPVPPILI</sequence>
<dbReference type="AlphaFoldDB" id="A0A517VDF3"/>
<dbReference type="KEGG" id="gax:Pan161_26870"/>
<dbReference type="RefSeq" id="WP_197995855.1">
    <property type="nucleotide sequence ID" value="NZ_CP036343.1"/>
</dbReference>
<gene>
    <name evidence="1" type="ORF">Pan161_26870</name>
</gene>
<name>A0A517VDF3_9PLAN</name>
<reference evidence="1 2" key="1">
    <citation type="submission" date="2019-02" db="EMBL/GenBank/DDBJ databases">
        <title>Deep-cultivation of Planctomycetes and their phenomic and genomic characterization uncovers novel biology.</title>
        <authorList>
            <person name="Wiegand S."/>
            <person name="Jogler M."/>
            <person name="Boedeker C."/>
            <person name="Pinto D."/>
            <person name="Vollmers J."/>
            <person name="Rivas-Marin E."/>
            <person name="Kohn T."/>
            <person name="Peeters S.H."/>
            <person name="Heuer A."/>
            <person name="Rast P."/>
            <person name="Oberbeckmann S."/>
            <person name="Bunk B."/>
            <person name="Jeske O."/>
            <person name="Meyerdierks A."/>
            <person name="Storesund J.E."/>
            <person name="Kallscheuer N."/>
            <person name="Luecker S."/>
            <person name="Lage O.M."/>
            <person name="Pohl T."/>
            <person name="Merkel B.J."/>
            <person name="Hornburger P."/>
            <person name="Mueller R.-W."/>
            <person name="Bruemmer F."/>
            <person name="Labrenz M."/>
            <person name="Spormann A.M."/>
            <person name="Op den Camp H."/>
            <person name="Overmann J."/>
            <person name="Amann R."/>
            <person name="Jetten M.S.M."/>
            <person name="Mascher T."/>
            <person name="Medema M.H."/>
            <person name="Devos D.P."/>
            <person name="Kaster A.-K."/>
            <person name="Ovreas L."/>
            <person name="Rohde M."/>
            <person name="Galperin M.Y."/>
            <person name="Jogler C."/>
        </authorList>
    </citation>
    <scope>NUCLEOTIDE SEQUENCE [LARGE SCALE GENOMIC DNA]</scope>
    <source>
        <strain evidence="1 2">Pan161</strain>
    </source>
</reference>
<proteinExistence type="predicted"/>
<dbReference type="EMBL" id="CP036343">
    <property type="protein sequence ID" value="QDT91033.1"/>
    <property type="molecule type" value="Genomic_DNA"/>
</dbReference>
<protein>
    <submittedName>
        <fullName evidence="1">Uncharacterized protein</fullName>
    </submittedName>
</protein>
<evidence type="ECO:0000313" key="2">
    <source>
        <dbReference type="Proteomes" id="UP000316855"/>
    </source>
</evidence>
<organism evidence="1 2">
    <name type="scientific">Gimesia algae</name>
    <dbReference type="NCBI Taxonomy" id="2527971"/>
    <lineage>
        <taxon>Bacteria</taxon>
        <taxon>Pseudomonadati</taxon>
        <taxon>Planctomycetota</taxon>
        <taxon>Planctomycetia</taxon>
        <taxon>Planctomycetales</taxon>
        <taxon>Planctomycetaceae</taxon>
        <taxon>Gimesia</taxon>
    </lineage>
</organism>
<accession>A0A517VDF3</accession>
<dbReference type="Proteomes" id="UP000316855">
    <property type="component" value="Chromosome"/>
</dbReference>
<keyword evidence="2" id="KW-1185">Reference proteome</keyword>